<dbReference type="InterPro" id="IPR044549">
    <property type="entry name" value="bHLH_AtIBH1-like"/>
</dbReference>
<sequence>MCSRPKSFMGIPTATRRSRRRPNSDRRVCRKPLRGSSGCSHAVSNKLEALKNLIPLHDDNHGREMKTDQLFQETADYIVLLQTQISVLQKLVDFYGSGSSTCTAGQPQENQNAV</sequence>
<dbReference type="InterPro" id="IPR036638">
    <property type="entry name" value="HLH_DNA-bd_sf"/>
</dbReference>
<feature type="region of interest" description="Disordered" evidence="5">
    <location>
        <begin position="1"/>
        <end position="40"/>
    </location>
</feature>
<dbReference type="SUPFAM" id="SSF47459">
    <property type="entry name" value="HLH, helix-loop-helix DNA-binding domain"/>
    <property type="match status" value="1"/>
</dbReference>
<evidence type="ECO:0000256" key="5">
    <source>
        <dbReference type="SAM" id="MobiDB-lite"/>
    </source>
</evidence>
<name>A0ABD3A4E5_9GENT</name>
<evidence type="ECO:0000256" key="4">
    <source>
        <dbReference type="ARBA" id="ARBA00023242"/>
    </source>
</evidence>
<organism evidence="6 7">
    <name type="scientific">Cinchona calisaya</name>
    <dbReference type="NCBI Taxonomy" id="153742"/>
    <lineage>
        <taxon>Eukaryota</taxon>
        <taxon>Viridiplantae</taxon>
        <taxon>Streptophyta</taxon>
        <taxon>Embryophyta</taxon>
        <taxon>Tracheophyta</taxon>
        <taxon>Spermatophyta</taxon>
        <taxon>Magnoliopsida</taxon>
        <taxon>eudicotyledons</taxon>
        <taxon>Gunneridae</taxon>
        <taxon>Pentapetalae</taxon>
        <taxon>asterids</taxon>
        <taxon>lamiids</taxon>
        <taxon>Gentianales</taxon>
        <taxon>Rubiaceae</taxon>
        <taxon>Cinchonoideae</taxon>
        <taxon>Cinchoneae</taxon>
        <taxon>Cinchona</taxon>
    </lineage>
</organism>
<evidence type="ECO:0000313" key="7">
    <source>
        <dbReference type="Proteomes" id="UP001630127"/>
    </source>
</evidence>
<protein>
    <submittedName>
        <fullName evidence="6">Uncharacterized protein</fullName>
    </submittedName>
</protein>
<gene>
    <name evidence="6" type="ORF">ACH5RR_011240</name>
</gene>
<dbReference type="EMBL" id="JBJUIK010000005">
    <property type="protein sequence ID" value="KAL3526584.1"/>
    <property type="molecule type" value="Genomic_DNA"/>
</dbReference>
<keyword evidence="4" id="KW-0539">Nucleus</keyword>
<dbReference type="CDD" id="cd11444">
    <property type="entry name" value="bHLH_AtIBH1_like"/>
    <property type="match status" value="1"/>
</dbReference>
<accession>A0ABD3A4E5</accession>
<dbReference type="GO" id="GO:0000976">
    <property type="term" value="F:transcription cis-regulatory region binding"/>
    <property type="evidence" value="ECO:0007669"/>
    <property type="project" value="UniProtKB-ARBA"/>
</dbReference>
<dbReference type="PANTHER" id="PTHR33124">
    <property type="entry name" value="TRANSCRIPTION FACTOR IBH1-LIKE 1"/>
    <property type="match status" value="1"/>
</dbReference>
<dbReference type="Proteomes" id="UP001630127">
    <property type="component" value="Unassembled WGS sequence"/>
</dbReference>
<evidence type="ECO:0000256" key="1">
    <source>
        <dbReference type="ARBA" id="ARBA00004123"/>
    </source>
</evidence>
<comment type="subcellular location">
    <subcellularLocation>
        <location evidence="1">Nucleus</location>
    </subcellularLocation>
</comment>
<proteinExistence type="predicted"/>
<keyword evidence="7" id="KW-1185">Reference proteome</keyword>
<evidence type="ECO:0000256" key="3">
    <source>
        <dbReference type="ARBA" id="ARBA00023163"/>
    </source>
</evidence>
<evidence type="ECO:0000256" key="2">
    <source>
        <dbReference type="ARBA" id="ARBA00023015"/>
    </source>
</evidence>
<comment type="caution">
    <text evidence="6">The sequence shown here is derived from an EMBL/GenBank/DDBJ whole genome shotgun (WGS) entry which is preliminary data.</text>
</comment>
<dbReference type="PANTHER" id="PTHR33124:SF57">
    <property type="entry name" value="TRANSCRIPTION FACTOR UPBEAT-LIKE PROTEIN"/>
    <property type="match status" value="1"/>
</dbReference>
<reference evidence="6 7" key="1">
    <citation type="submission" date="2024-11" db="EMBL/GenBank/DDBJ databases">
        <title>A near-complete genome assembly of Cinchona calisaya.</title>
        <authorList>
            <person name="Lian D.C."/>
            <person name="Zhao X.W."/>
            <person name="Wei L."/>
        </authorList>
    </citation>
    <scope>NUCLEOTIDE SEQUENCE [LARGE SCALE GENOMIC DNA]</scope>
    <source>
        <tissue evidence="6">Nenye</tissue>
    </source>
</reference>
<keyword evidence="3" id="KW-0804">Transcription</keyword>
<dbReference type="GO" id="GO:0005634">
    <property type="term" value="C:nucleus"/>
    <property type="evidence" value="ECO:0007669"/>
    <property type="project" value="UniProtKB-SubCell"/>
</dbReference>
<keyword evidence="2" id="KW-0805">Transcription regulation</keyword>
<dbReference type="InterPro" id="IPR044660">
    <property type="entry name" value="IBH1-like"/>
</dbReference>
<evidence type="ECO:0000313" key="6">
    <source>
        <dbReference type="EMBL" id="KAL3526584.1"/>
    </source>
</evidence>
<dbReference type="AlphaFoldDB" id="A0ABD3A4E5"/>